<dbReference type="Proteomes" id="UP001307889">
    <property type="component" value="Chromosome 11"/>
</dbReference>
<proteinExistence type="predicted"/>
<sequence>MLSKRCSKAPSSDAFGESHMESMDFQLWKRSRPEIQRIARFFRAIPAMCESSCEELTVRIAAVEWRPLPNLFGTVGPSIFKTSVKTDPTASYSDLHFRNIGVVPLKKK</sequence>
<keyword evidence="2" id="KW-1185">Reference proteome</keyword>
<evidence type="ECO:0000313" key="1">
    <source>
        <dbReference type="EMBL" id="BET00088.1"/>
    </source>
</evidence>
<accession>A0ABN7BB81</accession>
<name>A0ABN7BB81_9HEMI</name>
<organism evidence="1 2">
    <name type="scientific">Nesidiocoris tenuis</name>
    <dbReference type="NCBI Taxonomy" id="355587"/>
    <lineage>
        <taxon>Eukaryota</taxon>
        <taxon>Metazoa</taxon>
        <taxon>Ecdysozoa</taxon>
        <taxon>Arthropoda</taxon>
        <taxon>Hexapoda</taxon>
        <taxon>Insecta</taxon>
        <taxon>Pterygota</taxon>
        <taxon>Neoptera</taxon>
        <taxon>Paraneoptera</taxon>
        <taxon>Hemiptera</taxon>
        <taxon>Heteroptera</taxon>
        <taxon>Panheteroptera</taxon>
        <taxon>Cimicomorpha</taxon>
        <taxon>Miridae</taxon>
        <taxon>Dicyphina</taxon>
        <taxon>Nesidiocoris</taxon>
    </lineage>
</organism>
<gene>
    <name evidence="1" type="ORF">NTJ_12904</name>
</gene>
<reference evidence="1 2" key="1">
    <citation type="submission" date="2023-09" db="EMBL/GenBank/DDBJ databases">
        <title>Nesidiocoris tenuis whole genome shotgun sequence.</title>
        <authorList>
            <person name="Shibata T."/>
            <person name="Shimoda M."/>
            <person name="Kobayashi T."/>
            <person name="Uehara T."/>
        </authorList>
    </citation>
    <scope>NUCLEOTIDE SEQUENCE [LARGE SCALE GENOMIC DNA]</scope>
    <source>
        <strain evidence="1 2">Japan</strain>
    </source>
</reference>
<protein>
    <submittedName>
        <fullName evidence="1">Uncharacterized protein</fullName>
    </submittedName>
</protein>
<dbReference type="EMBL" id="AP028919">
    <property type="protein sequence ID" value="BET00088.1"/>
    <property type="molecule type" value="Genomic_DNA"/>
</dbReference>
<evidence type="ECO:0000313" key="2">
    <source>
        <dbReference type="Proteomes" id="UP001307889"/>
    </source>
</evidence>